<dbReference type="RefSeq" id="WP_077866535.1">
    <property type="nucleotide sequence ID" value="NZ_LZYZ01000007.1"/>
</dbReference>
<dbReference type="PIRSF" id="PIRSF021435">
    <property type="entry name" value="SpoIIIAB"/>
    <property type="match status" value="1"/>
</dbReference>
<name>A0A1S8MYG4_CLOSA</name>
<reference evidence="2 3" key="1">
    <citation type="submission" date="2016-05" db="EMBL/GenBank/DDBJ databases">
        <title>Microbial solvent formation.</title>
        <authorList>
            <person name="Poehlein A."/>
            <person name="Montoya Solano J.D."/>
            <person name="Flitsch S."/>
            <person name="Krabben P."/>
            <person name="Duerre P."/>
            <person name="Daniel R."/>
        </authorList>
    </citation>
    <scope>NUCLEOTIDE SEQUENCE [LARGE SCALE GENOMIC DNA]</scope>
    <source>
        <strain evidence="2 3">L1-8</strain>
    </source>
</reference>
<feature type="transmembrane region" description="Helical" evidence="1">
    <location>
        <begin position="6"/>
        <end position="22"/>
    </location>
</feature>
<comment type="caution">
    <text evidence="2">The sequence shown here is derived from an EMBL/GenBank/DDBJ whole genome shotgun (WGS) entry which is preliminary data.</text>
</comment>
<feature type="transmembrane region" description="Helical" evidence="1">
    <location>
        <begin position="155"/>
        <end position="171"/>
    </location>
</feature>
<dbReference type="STRING" id="169679.CSACC_26940"/>
<dbReference type="NCBIfam" id="TIGR02833">
    <property type="entry name" value="spore_III_AB"/>
    <property type="match status" value="1"/>
</dbReference>
<dbReference type="Pfam" id="PF09548">
    <property type="entry name" value="Spore_III_AB"/>
    <property type="match status" value="1"/>
</dbReference>
<accession>A0A1S8MYG4</accession>
<dbReference type="Proteomes" id="UP000191154">
    <property type="component" value="Unassembled WGS sequence"/>
</dbReference>
<dbReference type="AlphaFoldDB" id="A0A1S8MYG4"/>
<dbReference type="EMBL" id="LZYZ01000007">
    <property type="protein sequence ID" value="OOM09203.1"/>
    <property type="molecule type" value="Genomic_DNA"/>
</dbReference>
<proteinExistence type="predicted"/>
<organism evidence="2 3">
    <name type="scientific">Clostridium saccharobutylicum</name>
    <dbReference type="NCBI Taxonomy" id="169679"/>
    <lineage>
        <taxon>Bacteria</taxon>
        <taxon>Bacillati</taxon>
        <taxon>Bacillota</taxon>
        <taxon>Clostridia</taxon>
        <taxon>Eubacteriales</taxon>
        <taxon>Clostridiaceae</taxon>
        <taxon>Clostridium</taxon>
    </lineage>
</organism>
<evidence type="ECO:0000256" key="1">
    <source>
        <dbReference type="SAM" id="Phobius"/>
    </source>
</evidence>
<evidence type="ECO:0000313" key="2">
    <source>
        <dbReference type="EMBL" id="OOM09203.1"/>
    </source>
</evidence>
<gene>
    <name evidence="2" type="ORF">CLOSAC_34830</name>
</gene>
<evidence type="ECO:0000313" key="3">
    <source>
        <dbReference type="Proteomes" id="UP000191154"/>
    </source>
</evidence>
<dbReference type="InterPro" id="IPR014198">
    <property type="entry name" value="Spore_III_AB"/>
</dbReference>
<protein>
    <submittedName>
        <fullName evidence="2">Stage III sporulation protein SpoAB</fullName>
    </submittedName>
</protein>
<keyword evidence="1" id="KW-1133">Transmembrane helix</keyword>
<keyword evidence="1" id="KW-0812">Transmembrane</keyword>
<sequence length="172" mass="19921">MLKLIFMIMIFTTSSYIGFMYGETFRKRMNELKEILKALLILENDIIYGTTPLPEALENLCFKVEEPIKKIVKAIEERLIKGNVESVYEGVREEFKVLENEFYLNESDKKIISDFFKSLGESGVYGQEKIFTLAIEGIKLNLKDAEEIAKKNIKLYRYLGVCFGAMITIFLI</sequence>
<keyword evidence="1" id="KW-0472">Membrane</keyword>